<evidence type="ECO:0000313" key="2">
    <source>
        <dbReference type="Proteomes" id="UP000509458"/>
    </source>
</evidence>
<gene>
    <name evidence="1" type="ORF">ALFOR1_31426</name>
</gene>
<evidence type="ECO:0000313" key="1">
    <source>
        <dbReference type="EMBL" id="CAB9494438.1"/>
    </source>
</evidence>
<name>A0A6T9Y3V2_ALTMA</name>
<organism evidence="1 2">
    <name type="scientific">Alteromonas macleodii</name>
    <name type="common">Pseudoalteromonas macleodii</name>
    <dbReference type="NCBI Taxonomy" id="28108"/>
    <lineage>
        <taxon>Bacteria</taxon>
        <taxon>Pseudomonadati</taxon>
        <taxon>Pseudomonadota</taxon>
        <taxon>Gammaproteobacteria</taxon>
        <taxon>Alteromonadales</taxon>
        <taxon>Alteromonadaceae</taxon>
        <taxon>Alteromonas/Salinimonas group</taxon>
        <taxon>Alteromonas</taxon>
    </lineage>
</organism>
<proteinExistence type="predicted"/>
<dbReference type="PROSITE" id="PS51257">
    <property type="entry name" value="PROKAR_LIPOPROTEIN"/>
    <property type="match status" value="1"/>
</dbReference>
<sequence>MMKIKRCRMFSRSFNHVILAICITAFASGCMVILPTSSISTNQEPEKIVDRIEYNANRCWSTLHQPIHSDIVVNTYTIQNGYKLTASRKEGSTPQYPFLHVTVTHSTYGSEVSVREGEFNLGTDLNLSDDVNRWINGDNSC</sequence>
<dbReference type="Proteomes" id="UP000509458">
    <property type="component" value="Chromosome"/>
</dbReference>
<reference evidence="1 2" key="1">
    <citation type="submission" date="2020-06" db="EMBL/GenBank/DDBJ databases">
        <authorList>
            <person name="Duchaud E."/>
        </authorList>
    </citation>
    <scope>NUCLEOTIDE SEQUENCE [LARGE SCALE GENOMIC DNA]</scope>
    <source>
        <strain evidence="1">Alteromonas fortis</strain>
    </source>
</reference>
<evidence type="ECO:0008006" key="3">
    <source>
        <dbReference type="Google" id="ProtNLM"/>
    </source>
</evidence>
<dbReference type="AlphaFoldDB" id="A0A6T9Y3V2"/>
<protein>
    <recommendedName>
        <fullName evidence="3">Lipoprotein</fullName>
    </recommendedName>
</protein>
<accession>A0A6T9Y3V2</accession>
<dbReference type="EMBL" id="LR812090">
    <property type="protein sequence ID" value="CAB9494438.1"/>
    <property type="molecule type" value="Genomic_DNA"/>
</dbReference>